<name>A0A0A9GS57_ARUDO</name>
<protein>
    <submittedName>
        <fullName evidence="1">Uncharacterized protein</fullName>
    </submittedName>
</protein>
<dbReference type="EMBL" id="GBRH01172510">
    <property type="protein sequence ID" value="JAE25386.1"/>
    <property type="molecule type" value="Transcribed_RNA"/>
</dbReference>
<proteinExistence type="predicted"/>
<evidence type="ECO:0000313" key="1">
    <source>
        <dbReference type="EMBL" id="JAE25386.1"/>
    </source>
</evidence>
<sequence length="57" mass="6760">MIILHIHRCILVWLTYGKFPYHFPDLQSSVVFTIFAQVTVMSSWWEVMETNRFLLGG</sequence>
<reference evidence="1" key="2">
    <citation type="journal article" date="2015" name="Data Brief">
        <title>Shoot transcriptome of the giant reed, Arundo donax.</title>
        <authorList>
            <person name="Barrero R.A."/>
            <person name="Guerrero F.D."/>
            <person name="Moolhuijzen P."/>
            <person name="Goolsby J.A."/>
            <person name="Tidwell J."/>
            <person name="Bellgard S.E."/>
            <person name="Bellgard M.I."/>
        </authorList>
    </citation>
    <scope>NUCLEOTIDE SEQUENCE</scope>
    <source>
        <tissue evidence="1">Shoot tissue taken approximately 20 cm above the soil surface</tissue>
    </source>
</reference>
<reference evidence="1" key="1">
    <citation type="submission" date="2014-09" db="EMBL/GenBank/DDBJ databases">
        <authorList>
            <person name="Magalhaes I.L.F."/>
            <person name="Oliveira U."/>
            <person name="Santos F.R."/>
            <person name="Vidigal T.H.D.A."/>
            <person name="Brescovit A.D."/>
            <person name="Santos A.J."/>
        </authorList>
    </citation>
    <scope>NUCLEOTIDE SEQUENCE</scope>
    <source>
        <tissue evidence="1">Shoot tissue taken approximately 20 cm above the soil surface</tissue>
    </source>
</reference>
<organism evidence="1">
    <name type="scientific">Arundo donax</name>
    <name type="common">Giant reed</name>
    <name type="synonym">Donax arundinaceus</name>
    <dbReference type="NCBI Taxonomy" id="35708"/>
    <lineage>
        <taxon>Eukaryota</taxon>
        <taxon>Viridiplantae</taxon>
        <taxon>Streptophyta</taxon>
        <taxon>Embryophyta</taxon>
        <taxon>Tracheophyta</taxon>
        <taxon>Spermatophyta</taxon>
        <taxon>Magnoliopsida</taxon>
        <taxon>Liliopsida</taxon>
        <taxon>Poales</taxon>
        <taxon>Poaceae</taxon>
        <taxon>PACMAD clade</taxon>
        <taxon>Arundinoideae</taxon>
        <taxon>Arundineae</taxon>
        <taxon>Arundo</taxon>
    </lineage>
</organism>
<accession>A0A0A9GS57</accession>
<dbReference type="AlphaFoldDB" id="A0A0A9GS57"/>